<dbReference type="Proteomes" id="UP000193560">
    <property type="component" value="Unassembled WGS sequence"/>
</dbReference>
<dbReference type="EMBL" id="MCGE01000027">
    <property type="protein sequence ID" value="ORZ09554.1"/>
    <property type="molecule type" value="Genomic_DNA"/>
</dbReference>
<evidence type="ECO:0000256" key="3">
    <source>
        <dbReference type="ARBA" id="ARBA00022741"/>
    </source>
</evidence>
<dbReference type="InterPro" id="IPR013078">
    <property type="entry name" value="His_Pase_superF_clade-1"/>
</dbReference>
<dbReference type="InterPro" id="IPR029033">
    <property type="entry name" value="His_PPase_superfam"/>
</dbReference>
<feature type="compositionally biased region" description="Basic and acidic residues" evidence="7">
    <location>
        <begin position="475"/>
        <end position="485"/>
    </location>
</feature>
<dbReference type="GO" id="GO:0004331">
    <property type="term" value="F:fructose-2,6-bisphosphate 2-phosphatase activity"/>
    <property type="evidence" value="ECO:0007669"/>
    <property type="project" value="UniProtKB-EC"/>
</dbReference>
<dbReference type="PANTHER" id="PTHR10606">
    <property type="entry name" value="6-PHOSPHOFRUCTO-2-KINASE/FRUCTOSE-2,6-BISPHOSPHATASE"/>
    <property type="match status" value="1"/>
</dbReference>
<dbReference type="InterPro" id="IPR013079">
    <property type="entry name" value="6Phosfructo_kin"/>
</dbReference>
<proteinExistence type="inferred from homology"/>
<dbReference type="GO" id="GO:0005829">
    <property type="term" value="C:cytosol"/>
    <property type="evidence" value="ECO:0007669"/>
    <property type="project" value="TreeGrafter"/>
</dbReference>
<keyword evidence="3" id="KW-0547">Nucleotide-binding</keyword>
<feature type="binding site" evidence="6">
    <location>
        <begin position="221"/>
        <end position="228"/>
    </location>
    <ligand>
        <name>substrate</name>
    </ligand>
</feature>
<evidence type="ECO:0000259" key="8">
    <source>
        <dbReference type="Pfam" id="PF01591"/>
    </source>
</evidence>
<dbReference type="GO" id="GO:0006003">
    <property type="term" value="P:fructose 2,6-bisphosphate metabolic process"/>
    <property type="evidence" value="ECO:0007669"/>
    <property type="project" value="InterPro"/>
</dbReference>
<evidence type="ECO:0000256" key="6">
    <source>
        <dbReference type="PIRSR" id="PIRSR613078-2"/>
    </source>
</evidence>
<keyword evidence="10" id="KW-1185">Reference proteome</keyword>
<feature type="region of interest" description="Disordered" evidence="7">
    <location>
        <begin position="412"/>
        <end position="432"/>
    </location>
</feature>
<sequence>MSSNIQIACVMVGLPARGKTYISQKVCRYLCWLGIKTKVFNVGNYRRQLHGANLPHSFFDPHNSEGEQQRQEAAKVALEDMMQWLLDDHGGMVALYDATNSTHKRRRWLHDTLTAKGIQVLFIESICQDESLVLANVRDVKLSSPDYQNMDPQAAALDFTARIDHYKEQYETITEQDYTYVKLINVGSQNVINMIQGYLESRIVYYVLNLHIQPRKIYFSRHGESQYNVDGKIGGDSDLSQQGRLYAAQLPNLIQTHLGPERNLTVWTSTMKRTIQTAEGLAYPKLQWKALDELDAGVCDGMTYEEIEEQYPEDYANRDEDKFNYRYRGGESYRDVVLRLEPIIMELERHENILIVGHQAILRCIYAYFMNYNQEDLPYIKIPLHTLIELTPKAYGCEEKRYRVDIKAVDTHRPKPSVEERKQKTTKLAIHTDQPSVAANSSALNSAKLPVGASGEIVRDFTSPIVPISPGIPPKDVKRTTSEKD</sequence>
<gene>
    <name evidence="9" type="ORF">BCR42DRAFT_423651</name>
</gene>
<dbReference type="GO" id="GO:0005524">
    <property type="term" value="F:ATP binding"/>
    <property type="evidence" value="ECO:0007669"/>
    <property type="project" value="UniProtKB-KW"/>
</dbReference>
<protein>
    <recommendedName>
        <fullName evidence="2">fructose-2,6-bisphosphate 2-phosphatase</fullName>
        <ecNumber evidence="2">3.1.3.46</ecNumber>
    </recommendedName>
</protein>
<feature type="binding site" evidence="6">
    <location>
        <position position="273"/>
    </location>
    <ligand>
        <name>substrate</name>
    </ligand>
</feature>
<comment type="caution">
    <text evidence="9">The sequence shown here is derived from an EMBL/GenBank/DDBJ whole genome shotgun (WGS) entry which is preliminary data.</text>
</comment>
<dbReference type="FunFam" id="3.40.50.1240:FF:000005">
    <property type="entry name" value="GpmB, Fructose-2,6-bisphosphatase"/>
    <property type="match status" value="1"/>
</dbReference>
<feature type="region of interest" description="Disordered" evidence="7">
    <location>
        <begin position="463"/>
        <end position="485"/>
    </location>
</feature>
<dbReference type="SUPFAM" id="SSF53254">
    <property type="entry name" value="Phosphoglycerate mutase-like"/>
    <property type="match status" value="1"/>
</dbReference>
<dbReference type="GO" id="GO:0006000">
    <property type="term" value="P:fructose metabolic process"/>
    <property type="evidence" value="ECO:0007669"/>
    <property type="project" value="InterPro"/>
</dbReference>
<keyword evidence="9" id="KW-0808">Transferase</keyword>
<dbReference type="SMART" id="SM00855">
    <property type="entry name" value="PGAM"/>
    <property type="match status" value="1"/>
</dbReference>
<dbReference type="STRING" id="90262.A0A1X2I534"/>
<dbReference type="PIRSF" id="PIRSF000709">
    <property type="entry name" value="6PFK_2-Ptase"/>
    <property type="match status" value="1"/>
</dbReference>
<dbReference type="OrthoDB" id="267323at2759"/>
<reference evidence="9 10" key="1">
    <citation type="submission" date="2016-07" db="EMBL/GenBank/DDBJ databases">
        <title>Pervasive Adenine N6-methylation of Active Genes in Fungi.</title>
        <authorList>
            <consortium name="DOE Joint Genome Institute"/>
            <person name="Mondo S.J."/>
            <person name="Dannebaum R.O."/>
            <person name="Kuo R.C."/>
            <person name="Labutti K."/>
            <person name="Haridas S."/>
            <person name="Kuo A."/>
            <person name="Salamov A."/>
            <person name="Ahrendt S.R."/>
            <person name="Lipzen A."/>
            <person name="Sullivan W."/>
            <person name="Andreopoulos W.B."/>
            <person name="Clum A."/>
            <person name="Lindquist E."/>
            <person name="Daum C."/>
            <person name="Ramamoorthy G.K."/>
            <person name="Gryganskyi A."/>
            <person name="Culley D."/>
            <person name="Magnuson J.K."/>
            <person name="James T.Y."/>
            <person name="O'Malley M.A."/>
            <person name="Stajich J.E."/>
            <person name="Spatafora J.W."/>
            <person name="Visel A."/>
            <person name="Grigoriev I.V."/>
        </authorList>
    </citation>
    <scope>NUCLEOTIDE SEQUENCE [LARGE SCALE GENOMIC DNA]</scope>
    <source>
        <strain evidence="9 10">NRRL 1336</strain>
    </source>
</reference>
<dbReference type="InterPro" id="IPR003094">
    <property type="entry name" value="6Pfruct_kin"/>
</dbReference>
<name>A0A1X2I534_9FUNG</name>
<keyword evidence="5" id="KW-0067">ATP-binding</keyword>
<accession>A0A1X2I534</accession>
<evidence type="ECO:0000313" key="9">
    <source>
        <dbReference type="EMBL" id="ORZ09554.1"/>
    </source>
</evidence>
<dbReference type="PRINTS" id="PR00991">
    <property type="entry name" value="6PFRUCTKNASE"/>
</dbReference>
<dbReference type="FunFam" id="3.40.50.300:FF:000644">
    <property type="entry name" value="GpmB, Fructose-2,6-bisphosphatase"/>
    <property type="match status" value="1"/>
</dbReference>
<dbReference type="PANTHER" id="PTHR10606:SF44">
    <property type="entry name" value="6-PHOSPHOFRUCTO 2-KINASE_FRUCTOSE 2,6-BISPHOSPHATASE LONG FORM"/>
    <property type="match status" value="1"/>
</dbReference>
<feature type="domain" description="6-phosphofructo-2-kinase" evidence="8">
    <location>
        <begin position="3"/>
        <end position="214"/>
    </location>
</feature>
<dbReference type="AlphaFoldDB" id="A0A1X2I534"/>
<dbReference type="GO" id="GO:0003873">
    <property type="term" value="F:6-phosphofructo-2-kinase activity"/>
    <property type="evidence" value="ECO:0007669"/>
    <property type="project" value="InterPro"/>
</dbReference>
<evidence type="ECO:0000256" key="1">
    <source>
        <dbReference type="ARBA" id="ARBA00008408"/>
    </source>
</evidence>
<comment type="similarity">
    <text evidence="1">In the C-terminal section; belongs to the phosphoglycerate mutase family.</text>
</comment>
<feature type="compositionally biased region" description="Basic and acidic residues" evidence="7">
    <location>
        <begin position="412"/>
        <end position="423"/>
    </location>
</feature>
<keyword evidence="4" id="KW-0378">Hydrolase</keyword>
<dbReference type="CDD" id="cd07067">
    <property type="entry name" value="HP_PGM_like"/>
    <property type="match status" value="1"/>
</dbReference>
<evidence type="ECO:0000313" key="10">
    <source>
        <dbReference type="Proteomes" id="UP000193560"/>
    </source>
</evidence>
<evidence type="ECO:0000256" key="7">
    <source>
        <dbReference type="SAM" id="MobiDB-lite"/>
    </source>
</evidence>
<dbReference type="EC" id="3.1.3.46" evidence="2"/>
<dbReference type="Pfam" id="PF01591">
    <property type="entry name" value="6PF2K"/>
    <property type="match status" value="1"/>
</dbReference>
<evidence type="ECO:0000256" key="2">
    <source>
        <dbReference type="ARBA" id="ARBA00013067"/>
    </source>
</evidence>
<dbReference type="SUPFAM" id="SSF52540">
    <property type="entry name" value="P-loop containing nucleoside triphosphate hydrolases"/>
    <property type="match status" value="1"/>
</dbReference>
<keyword evidence="9" id="KW-0418">Kinase</keyword>
<evidence type="ECO:0000256" key="4">
    <source>
        <dbReference type="ARBA" id="ARBA00022801"/>
    </source>
</evidence>
<dbReference type="Gene3D" id="3.40.50.300">
    <property type="entry name" value="P-loop containing nucleotide triphosphate hydrolases"/>
    <property type="match status" value="1"/>
</dbReference>
<organism evidence="9 10">
    <name type="scientific">Absidia repens</name>
    <dbReference type="NCBI Taxonomy" id="90262"/>
    <lineage>
        <taxon>Eukaryota</taxon>
        <taxon>Fungi</taxon>
        <taxon>Fungi incertae sedis</taxon>
        <taxon>Mucoromycota</taxon>
        <taxon>Mucoromycotina</taxon>
        <taxon>Mucoromycetes</taxon>
        <taxon>Mucorales</taxon>
        <taxon>Cunninghamellaceae</taxon>
        <taxon>Absidia</taxon>
    </lineage>
</organism>
<evidence type="ECO:0000256" key="5">
    <source>
        <dbReference type="ARBA" id="ARBA00022840"/>
    </source>
</evidence>
<dbReference type="Pfam" id="PF00300">
    <property type="entry name" value="His_Phos_1"/>
    <property type="match status" value="1"/>
</dbReference>
<dbReference type="Gene3D" id="3.40.50.1240">
    <property type="entry name" value="Phosphoglycerate mutase-like"/>
    <property type="match status" value="1"/>
</dbReference>
<dbReference type="InterPro" id="IPR027417">
    <property type="entry name" value="P-loop_NTPase"/>
</dbReference>